<sequence length="82" mass="9732">MEFFISAQYLYAKGIKCFCRTFRKNTRVHNRQTVNTPQINALRIRRKIKENGNFRINPYDTIILAGVSAEGSVRMFRIKYRT</sequence>
<dbReference type="Proteomes" id="UP000178448">
    <property type="component" value="Unassembled WGS sequence"/>
</dbReference>
<evidence type="ECO:0000313" key="1">
    <source>
        <dbReference type="EMBL" id="OGG05076.1"/>
    </source>
</evidence>
<gene>
    <name evidence="1" type="ORF">A2Z33_07395</name>
</gene>
<dbReference type="EMBL" id="MFJD01000001">
    <property type="protein sequence ID" value="OGG05076.1"/>
    <property type="molecule type" value="Genomic_DNA"/>
</dbReference>
<protein>
    <submittedName>
        <fullName evidence="1">Uncharacterized protein</fullName>
    </submittedName>
</protein>
<proteinExistence type="predicted"/>
<comment type="caution">
    <text evidence="1">The sequence shown here is derived from an EMBL/GenBank/DDBJ whole genome shotgun (WGS) entry which is preliminary data.</text>
</comment>
<dbReference type="AlphaFoldDB" id="A0A1F5YY65"/>
<reference evidence="1 2" key="1">
    <citation type="journal article" date="2016" name="Nat. Commun.">
        <title>Thousands of microbial genomes shed light on interconnected biogeochemical processes in an aquifer system.</title>
        <authorList>
            <person name="Anantharaman K."/>
            <person name="Brown C.T."/>
            <person name="Hug L.A."/>
            <person name="Sharon I."/>
            <person name="Castelle C.J."/>
            <person name="Probst A.J."/>
            <person name="Thomas B.C."/>
            <person name="Singh A."/>
            <person name="Wilkins M.J."/>
            <person name="Karaoz U."/>
            <person name="Brodie E.L."/>
            <person name="Williams K.H."/>
            <person name="Hubbard S.S."/>
            <person name="Banfield J.F."/>
        </authorList>
    </citation>
    <scope>NUCLEOTIDE SEQUENCE [LARGE SCALE GENOMIC DNA]</scope>
</reference>
<accession>A0A1F5YY65</accession>
<organism evidence="1 2">
    <name type="scientific">Candidatus Gottesmanbacteria bacterium RBG_16_52_11</name>
    <dbReference type="NCBI Taxonomy" id="1798374"/>
    <lineage>
        <taxon>Bacteria</taxon>
        <taxon>Candidatus Gottesmaniibacteriota</taxon>
    </lineage>
</organism>
<name>A0A1F5YY65_9BACT</name>
<evidence type="ECO:0000313" key="2">
    <source>
        <dbReference type="Proteomes" id="UP000178448"/>
    </source>
</evidence>